<dbReference type="SUPFAM" id="SSF103370">
    <property type="entry name" value="NinB"/>
    <property type="match status" value="1"/>
</dbReference>
<evidence type="ECO:0000313" key="1">
    <source>
        <dbReference type="EMBL" id="MCQ5083854.1"/>
    </source>
</evidence>
<proteinExistence type="predicted"/>
<dbReference type="RefSeq" id="WP_022331738.1">
    <property type="nucleotide sequence ID" value="NZ_JANGBQ010000024.1"/>
</dbReference>
<name>A0AAJ1FH79_9BACT</name>
<dbReference type="Gene3D" id="1.10.3790.10">
    <property type="entry name" value="NinB"/>
    <property type="match status" value="1"/>
</dbReference>
<reference evidence="1" key="1">
    <citation type="submission" date="2022-06" db="EMBL/GenBank/DDBJ databases">
        <title>Isolation of gut microbiota from human fecal samples.</title>
        <authorList>
            <person name="Pamer E.G."/>
            <person name="Barat B."/>
            <person name="Waligurski E."/>
            <person name="Medina S."/>
            <person name="Paddock L."/>
            <person name="Mostad J."/>
        </authorList>
    </citation>
    <scope>NUCLEOTIDE SEQUENCE</scope>
    <source>
        <strain evidence="1">DFI.6.22</strain>
    </source>
</reference>
<sequence length="138" mass="16266">MKDFRITTPKDKEAVKAYLDRLPDGKRYDVVVKLHREKRTLSQNNLFHLWCSCIADETGEDKARIKILLKEMFLGYKEYGLFGHKTFSLPSTSALDTKQMSEFMNKVQVWASAEMGILLPVPEDEFFYQFEEQYKNRI</sequence>
<comment type="caution">
    <text evidence="1">The sequence shown here is derived from an EMBL/GenBank/DDBJ whole genome shotgun (WGS) entry which is preliminary data.</text>
</comment>
<dbReference type="EMBL" id="JANGBQ010000024">
    <property type="protein sequence ID" value="MCQ5083854.1"/>
    <property type="molecule type" value="Genomic_DNA"/>
</dbReference>
<accession>A0AAJ1FH79</accession>
<evidence type="ECO:0000313" key="2">
    <source>
        <dbReference type="Proteomes" id="UP001205035"/>
    </source>
</evidence>
<organism evidence="1 2">
    <name type="scientific">Alistipes onderdonkii</name>
    <dbReference type="NCBI Taxonomy" id="328813"/>
    <lineage>
        <taxon>Bacteria</taxon>
        <taxon>Pseudomonadati</taxon>
        <taxon>Bacteroidota</taxon>
        <taxon>Bacteroidia</taxon>
        <taxon>Bacteroidales</taxon>
        <taxon>Rikenellaceae</taxon>
        <taxon>Alistipes</taxon>
    </lineage>
</organism>
<dbReference type="Proteomes" id="UP001205035">
    <property type="component" value="Unassembled WGS sequence"/>
</dbReference>
<gene>
    <name evidence="1" type="ORF">NE651_13270</name>
</gene>
<dbReference type="AlphaFoldDB" id="A0AAJ1FH79"/>
<protein>
    <submittedName>
        <fullName evidence="1">Recombination protein NinB</fullName>
    </submittedName>
</protein>
<dbReference type="InterPro" id="IPR036619">
    <property type="entry name" value="NinB_sf"/>
</dbReference>